<evidence type="ECO:0000256" key="3">
    <source>
        <dbReference type="ARBA" id="ARBA00023163"/>
    </source>
</evidence>
<keyword evidence="1" id="KW-0805">Transcription regulation</keyword>
<dbReference type="GO" id="GO:0003700">
    <property type="term" value="F:DNA-binding transcription factor activity"/>
    <property type="evidence" value="ECO:0007669"/>
    <property type="project" value="InterPro"/>
</dbReference>
<dbReference type="STRING" id="36842.SAMN02194393_02739"/>
<sequence>MGKTTKFFSTSELAKMYNLHPNTIRLYEHLGYISLAQRKDNNYRIFTELHVLQVKICRCIYGYPFFNKRIRDAGNKIMWASGKQQWDKGEYYTREYIELIKHEIKIANNTANILKVWAIKKCNNQNLLDGNFFSRRQIAAFFGVTVETIRNWERNYLIYSDNTGQFGEKLYSQSMFKRIQVIYMLRQAGYSIAAIHSSLLMLNTGNPEMIIIALNTPSIENDIISVGDRWIYELKKLYNAAQNIPILFEQVSILED</sequence>
<dbReference type="RefSeq" id="WP_079492305.1">
    <property type="nucleotide sequence ID" value="NZ_FUZT01000006.1"/>
</dbReference>
<gene>
    <name evidence="5" type="ORF">SAMN02194393_02739</name>
</gene>
<dbReference type="AlphaFoldDB" id="A0A1T5LDN3"/>
<keyword evidence="6" id="KW-1185">Reference proteome</keyword>
<evidence type="ECO:0000256" key="2">
    <source>
        <dbReference type="ARBA" id="ARBA00023125"/>
    </source>
</evidence>
<organism evidence="5 6">
    <name type="scientific">Maledivibacter halophilus</name>
    <dbReference type="NCBI Taxonomy" id="36842"/>
    <lineage>
        <taxon>Bacteria</taxon>
        <taxon>Bacillati</taxon>
        <taxon>Bacillota</taxon>
        <taxon>Clostridia</taxon>
        <taxon>Peptostreptococcales</taxon>
        <taxon>Caminicellaceae</taxon>
        <taxon>Maledivibacter</taxon>
    </lineage>
</organism>
<dbReference type="Pfam" id="PF13411">
    <property type="entry name" value="MerR_1"/>
    <property type="match status" value="1"/>
</dbReference>
<dbReference type="Gene3D" id="1.10.1660.10">
    <property type="match status" value="2"/>
</dbReference>
<dbReference type="SUPFAM" id="SSF46955">
    <property type="entry name" value="Putative DNA-binding domain"/>
    <property type="match status" value="2"/>
</dbReference>
<evidence type="ECO:0000313" key="5">
    <source>
        <dbReference type="EMBL" id="SKC73518.1"/>
    </source>
</evidence>
<reference evidence="5 6" key="1">
    <citation type="submission" date="2017-02" db="EMBL/GenBank/DDBJ databases">
        <authorList>
            <person name="Peterson S.W."/>
        </authorList>
    </citation>
    <scope>NUCLEOTIDE SEQUENCE [LARGE SCALE GENOMIC DNA]</scope>
    <source>
        <strain evidence="5 6">M1</strain>
    </source>
</reference>
<keyword evidence="3" id="KW-0804">Transcription</keyword>
<dbReference type="EMBL" id="FUZT01000006">
    <property type="protein sequence ID" value="SKC73518.1"/>
    <property type="molecule type" value="Genomic_DNA"/>
</dbReference>
<evidence type="ECO:0000313" key="6">
    <source>
        <dbReference type="Proteomes" id="UP000190285"/>
    </source>
</evidence>
<evidence type="ECO:0000259" key="4">
    <source>
        <dbReference type="PROSITE" id="PS50937"/>
    </source>
</evidence>
<dbReference type="Proteomes" id="UP000190285">
    <property type="component" value="Unassembled WGS sequence"/>
</dbReference>
<dbReference type="SMART" id="SM00422">
    <property type="entry name" value="HTH_MERR"/>
    <property type="match status" value="2"/>
</dbReference>
<dbReference type="OrthoDB" id="122388at2"/>
<proteinExistence type="predicted"/>
<name>A0A1T5LDN3_9FIRM</name>
<keyword evidence="2" id="KW-0238">DNA-binding</keyword>
<evidence type="ECO:0000256" key="1">
    <source>
        <dbReference type="ARBA" id="ARBA00023015"/>
    </source>
</evidence>
<dbReference type="PANTHER" id="PTHR30204">
    <property type="entry name" value="REDOX-CYCLING DRUG-SENSING TRANSCRIPTIONAL ACTIVATOR SOXR"/>
    <property type="match status" value="1"/>
</dbReference>
<dbReference type="InterPro" id="IPR047057">
    <property type="entry name" value="MerR_fam"/>
</dbReference>
<dbReference type="InterPro" id="IPR000551">
    <property type="entry name" value="MerR-type_HTH_dom"/>
</dbReference>
<dbReference type="Pfam" id="PF00376">
    <property type="entry name" value="MerR"/>
    <property type="match status" value="1"/>
</dbReference>
<feature type="domain" description="HTH merR-type" evidence="4">
    <location>
        <begin position="7"/>
        <end position="48"/>
    </location>
</feature>
<accession>A0A1T5LDN3</accession>
<dbReference type="PROSITE" id="PS50937">
    <property type="entry name" value="HTH_MERR_2"/>
    <property type="match status" value="1"/>
</dbReference>
<dbReference type="PANTHER" id="PTHR30204:SF94">
    <property type="entry name" value="HEAVY METAL-DEPENDENT TRANSCRIPTIONAL REGULATOR HI_0293-RELATED"/>
    <property type="match status" value="1"/>
</dbReference>
<dbReference type="InterPro" id="IPR009061">
    <property type="entry name" value="DNA-bd_dom_put_sf"/>
</dbReference>
<dbReference type="GO" id="GO:0003677">
    <property type="term" value="F:DNA binding"/>
    <property type="evidence" value="ECO:0007669"/>
    <property type="project" value="UniProtKB-KW"/>
</dbReference>
<protein>
    <submittedName>
        <fullName evidence="5">Predicted transcriptional regulators</fullName>
    </submittedName>
</protein>